<evidence type="ECO:0000313" key="2">
    <source>
        <dbReference type="Proteomes" id="UP000799291"/>
    </source>
</evidence>
<reference evidence="1" key="1">
    <citation type="journal article" date="2020" name="Stud. Mycol.">
        <title>101 Dothideomycetes genomes: a test case for predicting lifestyles and emergence of pathogens.</title>
        <authorList>
            <person name="Haridas S."/>
            <person name="Albert R."/>
            <person name="Binder M."/>
            <person name="Bloem J."/>
            <person name="Labutti K."/>
            <person name="Salamov A."/>
            <person name="Andreopoulos B."/>
            <person name="Baker S."/>
            <person name="Barry K."/>
            <person name="Bills G."/>
            <person name="Bluhm B."/>
            <person name="Cannon C."/>
            <person name="Castanera R."/>
            <person name="Culley D."/>
            <person name="Daum C."/>
            <person name="Ezra D."/>
            <person name="Gonzalez J."/>
            <person name="Henrissat B."/>
            <person name="Kuo A."/>
            <person name="Liang C."/>
            <person name="Lipzen A."/>
            <person name="Lutzoni F."/>
            <person name="Magnuson J."/>
            <person name="Mondo S."/>
            <person name="Nolan M."/>
            <person name="Ohm R."/>
            <person name="Pangilinan J."/>
            <person name="Park H.-J."/>
            <person name="Ramirez L."/>
            <person name="Alfaro M."/>
            <person name="Sun H."/>
            <person name="Tritt A."/>
            <person name="Yoshinaga Y."/>
            <person name="Zwiers L.-H."/>
            <person name="Turgeon B."/>
            <person name="Goodwin S."/>
            <person name="Spatafora J."/>
            <person name="Crous P."/>
            <person name="Grigoriev I."/>
        </authorList>
    </citation>
    <scope>NUCLEOTIDE SEQUENCE</scope>
    <source>
        <strain evidence="1">CBS 122367</strain>
    </source>
</reference>
<protein>
    <submittedName>
        <fullName evidence="1">Uncharacterized protein</fullName>
    </submittedName>
</protein>
<gene>
    <name evidence="1" type="ORF">K458DRAFT_470125</name>
</gene>
<organism evidence="1 2">
    <name type="scientific">Lentithecium fluviatile CBS 122367</name>
    <dbReference type="NCBI Taxonomy" id="1168545"/>
    <lineage>
        <taxon>Eukaryota</taxon>
        <taxon>Fungi</taxon>
        <taxon>Dikarya</taxon>
        <taxon>Ascomycota</taxon>
        <taxon>Pezizomycotina</taxon>
        <taxon>Dothideomycetes</taxon>
        <taxon>Pleosporomycetidae</taxon>
        <taxon>Pleosporales</taxon>
        <taxon>Massarineae</taxon>
        <taxon>Lentitheciaceae</taxon>
        <taxon>Lentithecium</taxon>
    </lineage>
</organism>
<proteinExistence type="predicted"/>
<dbReference type="AlphaFoldDB" id="A0A6G1ICW5"/>
<dbReference type="Proteomes" id="UP000799291">
    <property type="component" value="Unassembled WGS sequence"/>
</dbReference>
<evidence type="ECO:0000313" key="1">
    <source>
        <dbReference type="EMBL" id="KAF2675823.1"/>
    </source>
</evidence>
<accession>A0A6G1ICW5</accession>
<keyword evidence="2" id="KW-1185">Reference proteome</keyword>
<dbReference type="EMBL" id="MU005647">
    <property type="protein sequence ID" value="KAF2675823.1"/>
    <property type="molecule type" value="Genomic_DNA"/>
</dbReference>
<dbReference type="OrthoDB" id="3796812at2759"/>
<name>A0A6G1ICW5_9PLEO</name>
<sequence>MTPHLLTLPAEIRHRILFDALISDIEGTEPHPMNHRTLPFDRHLNSTSRYWESHNMIERHYQGKTFYGKELMSRLMLVCKQMHEEVYSILWSEFAIYRAYLTPNTKMCGWASPENTIQGQFL</sequence>